<evidence type="ECO:0000256" key="5">
    <source>
        <dbReference type="PROSITE-ProRule" id="PRU01240"/>
    </source>
</evidence>
<evidence type="ECO:0000256" key="3">
    <source>
        <dbReference type="ARBA" id="ARBA00022801"/>
    </source>
</evidence>
<name>A0ABP3S7G5_9ACTN</name>
<dbReference type="InterPro" id="IPR023827">
    <property type="entry name" value="Peptidase_S8_Asp-AS"/>
</dbReference>
<gene>
    <name evidence="7" type="primary">aprE</name>
    <name evidence="7" type="ORF">GCM10009547_32940</name>
</gene>
<dbReference type="InterPro" id="IPR037045">
    <property type="entry name" value="S8pro/Inhibitor_I9_sf"/>
</dbReference>
<dbReference type="InterPro" id="IPR050131">
    <property type="entry name" value="Peptidase_S8_subtilisin-like"/>
</dbReference>
<evidence type="ECO:0000313" key="8">
    <source>
        <dbReference type="Proteomes" id="UP001500957"/>
    </source>
</evidence>
<comment type="caution">
    <text evidence="7">The sequence shown here is derived from an EMBL/GenBank/DDBJ whole genome shotgun (WGS) entry which is preliminary data.</text>
</comment>
<keyword evidence="8" id="KW-1185">Reference proteome</keyword>
<dbReference type="Pfam" id="PF00082">
    <property type="entry name" value="Peptidase_S8"/>
    <property type="match status" value="1"/>
</dbReference>
<dbReference type="PROSITE" id="PS00136">
    <property type="entry name" value="SUBTILASE_ASP"/>
    <property type="match status" value="1"/>
</dbReference>
<dbReference type="InterPro" id="IPR022398">
    <property type="entry name" value="Peptidase_S8_His-AS"/>
</dbReference>
<feature type="active site" description="Charge relay system" evidence="5">
    <location>
        <position position="161"/>
    </location>
</feature>
<dbReference type="InterPro" id="IPR000209">
    <property type="entry name" value="Peptidase_S8/S53_dom"/>
</dbReference>
<feature type="active site" description="Charge relay system" evidence="5">
    <location>
        <position position="387"/>
    </location>
</feature>
<keyword evidence="4 5" id="KW-0720">Serine protease</keyword>
<protein>
    <submittedName>
        <fullName evidence="7">Subtilisin AprE</fullName>
    </submittedName>
</protein>
<proteinExistence type="inferred from homology"/>
<dbReference type="Proteomes" id="UP001500957">
    <property type="component" value="Unassembled WGS sequence"/>
</dbReference>
<dbReference type="InterPro" id="IPR036852">
    <property type="entry name" value="Peptidase_S8/S53_dom_sf"/>
</dbReference>
<feature type="domain" description="Peptidase S8/S53" evidence="6">
    <location>
        <begin position="157"/>
        <end position="418"/>
    </location>
</feature>
<dbReference type="SUPFAM" id="SSF52743">
    <property type="entry name" value="Subtilisin-like"/>
    <property type="match status" value="1"/>
</dbReference>
<feature type="active site" description="Charge relay system" evidence="5">
    <location>
        <position position="206"/>
    </location>
</feature>
<dbReference type="Gene3D" id="3.40.50.200">
    <property type="entry name" value="Peptidase S8/S53 domain"/>
    <property type="match status" value="1"/>
</dbReference>
<keyword evidence="2 5" id="KW-0645">Protease</keyword>
<dbReference type="EMBL" id="BAAAHE010000027">
    <property type="protein sequence ID" value="GAA0626843.1"/>
    <property type="molecule type" value="Genomic_DNA"/>
</dbReference>
<evidence type="ECO:0000256" key="2">
    <source>
        <dbReference type="ARBA" id="ARBA00022670"/>
    </source>
</evidence>
<dbReference type="PROSITE" id="PS00137">
    <property type="entry name" value="SUBTILASE_HIS"/>
    <property type="match status" value="1"/>
</dbReference>
<sequence length="443" mass="44746">MLVSGGRTRRAVSVVGALVVVGLLGAVALQASPSTSEAARDAAPETKLRLSAPADTVIPDSYLVSLADGEPAAIAAEHAEFGVTVDRVFTRALRGYSARMTATLARRVAADPRVRTVTLDRRVSASSQLLPPGIARVGAPRSATKAGDGAGDVDADIAILDTGIDVDHPDLNVVGGVDCVSDGALLGTSPSEPSTDPADYDDPRGHGTHIAGIAAARDNGVGVVGVAPGARLWAVRVLDSAGNGSLGTLICGIEWVTANAGTIDVANMSLSGLDPDLGCRDGALHEAICGSVAAGVTYTVAAGNASADAEDYSPATFAEVLTVSALADYDGKPGGLGTNPEPLDCLGDDDEFAEFSNYGEDIDLIAPGVCILSTWHGGGYVELTGTSQAAAHVAGAAALYRAAHPSATPAQVRAALLAAGSVDWLTKTDPDGRPDRLLDVSKL</sequence>
<dbReference type="RefSeq" id="WP_344606700.1">
    <property type="nucleotide sequence ID" value="NZ_BAAAHE010000027.1"/>
</dbReference>
<organism evidence="7 8">
    <name type="scientific">Sporichthya brevicatena</name>
    <dbReference type="NCBI Taxonomy" id="171442"/>
    <lineage>
        <taxon>Bacteria</taxon>
        <taxon>Bacillati</taxon>
        <taxon>Actinomycetota</taxon>
        <taxon>Actinomycetes</taxon>
        <taxon>Sporichthyales</taxon>
        <taxon>Sporichthyaceae</taxon>
        <taxon>Sporichthya</taxon>
    </lineage>
</organism>
<reference evidence="8" key="1">
    <citation type="journal article" date="2019" name="Int. J. Syst. Evol. Microbiol.">
        <title>The Global Catalogue of Microorganisms (GCM) 10K type strain sequencing project: providing services to taxonomists for standard genome sequencing and annotation.</title>
        <authorList>
            <consortium name="The Broad Institute Genomics Platform"/>
            <consortium name="The Broad Institute Genome Sequencing Center for Infectious Disease"/>
            <person name="Wu L."/>
            <person name="Ma J."/>
        </authorList>
    </citation>
    <scope>NUCLEOTIDE SEQUENCE [LARGE SCALE GENOMIC DNA]</scope>
    <source>
        <strain evidence="8">JCM 10671</strain>
    </source>
</reference>
<keyword evidence="3 5" id="KW-0378">Hydrolase</keyword>
<dbReference type="SUPFAM" id="SSF54897">
    <property type="entry name" value="Protease propeptides/inhibitors"/>
    <property type="match status" value="1"/>
</dbReference>
<dbReference type="PANTHER" id="PTHR43806:SF11">
    <property type="entry name" value="CEREVISIN-RELATED"/>
    <property type="match status" value="1"/>
</dbReference>
<evidence type="ECO:0000313" key="7">
    <source>
        <dbReference type="EMBL" id="GAA0626843.1"/>
    </source>
</evidence>
<evidence type="ECO:0000256" key="1">
    <source>
        <dbReference type="ARBA" id="ARBA00011073"/>
    </source>
</evidence>
<dbReference type="Gene3D" id="3.30.70.80">
    <property type="entry name" value="Peptidase S8 propeptide/proteinase inhibitor I9"/>
    <property type="match status" value="1"/>
</dbReference>
<evidence type="ECO:0000256" key="4">
    <source>
        <dbReference type="ARBA" id="ARBA00022825"/>
    </source>
</evidence>
<dbReference type="PRINTS" id="PR00723">
    <property type="entry name" value="SUBTILISIN"/>
</dbReference>
<dbReference type="PANTHER" id="PTHR43806">
    <property type="entry name" value="PEPTIDASE S8"/>
    <property type="match status" value="1"/>
</dbReference>
<dbReference type="InterPro" id="IPR015500">
    <property type="entry name" value="Peptidase_S8_subtilisin-rel"/>
</dbReference>
<comment type="similarity">
    <text evidence="1 5">Belongs to the peptidase S8 family.</text>
</comment>
<dbReference type="PROSITE" id="PS51892">
    <property type="entry name" value="SUBTILASE"/>
    <property type="match status" value="1"/>
</dbReference>
<accession>A0ABP3S7G5</accession>
<evidence type="ECO:0000259" key="6">
    <source>
        <dbReference type="Pfam" id="PF00082"/>
    </source>
</evidence>